<evidence type="ECO:0000313" key="2">
    <source>
        <dbReference type="Proteomes" id="UP001595846"/>
    </source>
</evidence>
<gene>
    <name evidence="1" type="ORF">ACFOUR_16715</name>
</gene>
<dbReference type="AlphaFoldDB" id="A0ABD5NSM2"/>
<name>A0ABD5NSM2_9EURY</name>
<protein>
    <submittedName>
        <fullName evidence="1">Uncharacterized protein</fullName>
    </submittedName>
</protein>
<evidence type="ECO:0000313" key="1">
    <source>
        <dbReference type="EMBL" id="MFC3960004.1"/>
    </source>
</evidence>
<accession>A0ABD5NSM2</accession>
<dbReference type="EMBL" id="JBHSAQ010000014">
    <property type="protein sequence ID" value="MFC3960004.1"/>
    <property type="molecule type" value="Genomic_DNA"/>
</dbReference>
<proteinExistence type="predicted"/>
<dbReference type="Proteomes" id="UP001595846">
    <property type="component" value="Unassembled WGS sequence"/>
</dbReference>
<sequence length="120" mass="13474">MVAVGQYRTALIIAKDQYAASYVTFRWLDVTNVPDADLGTFGLVIAVSLSLSLSLSLCCHLANQESVLSLLLDAVDDDCLLVHSWDDRQHLYYPPNEKMDWLVMFTDDSLEHRHCGRIGS</sequence>
<comment type="caution">
    <text evidence="1">The sequence shown here is derived from an EMBL/GenBank/DDBJ whole genome shotgun (WGS) entry which is preliminary data.</text>
</comment>
<keyword evidence="2" id="KW-1185">Reference proteome</keyword>
<organism evidence="1 2">
    <name type="scientific">Halovivax cerinus</name>
    <dbReference type="NCBI Taxonomy" id="1487865"/>
    <lineage>
        <taxon>Archaea</taxon>
        <taxon>Methanobacteriati</taxon>
        <taxon>Methanobacteriota</taxon>
        <taxon>Stenosarchaea group</taxon>
        <taxon>Halobacteria</taxon>
        <taxon>Halobacteriales</taxon>
        <taxon>Natrialbaceae</taxon>
        <taxon>Halovivax</taxon>
    </lineage>
</organism>
<reference evidence="1 2" key="1">
    <citation type="journal article" date="2019" name="Int. J. Syst. Evol. Microbiol.">
        <title>The Global Catalogue of Microorganisms (GCM) 10K type strain sequencing project: providing services to taxonomists for standard genome sequencing and annotation.</title>
        <authorList>
            <consortium name="The Broad Institute Genomics Platform"/>
            <consortium name="The Broad Institute Genome Sequencing Center for Infectious Disease"/>
            <person name="Wu L."/>
            <person name="Ma J."/>
        </authorList>
    </citation>
    <scope>NUCLEOTIDE SEQUENCE [LARGE SCALE GENOMIC DNA]</scope>
    <source>
        <strain evidence="1 2">IBRC-M 10256</strain>
    </source>
</reference>
<dbReference type="RefSeq" id="WP_382274736.1">
    <property type="nucleotide sequence ID" value="NZ_JBHSAQ010000014.1"/>
</dbReference>